<dbReference type="Pfam" id="PF05382">
    <property type="entry name" value="Amidase_5"/>
    <property type="match status" value="1"/>
</dbReference>
<gene>
    <name evidence="5" type="ORF">A5888_000956</name>
    <name evidence="4" type="ORF">A5888_000967</name>
</gene>
<dbReference type="AlphaFoldDB" id="A0A242KDB1"/>
<evidence type="ECO:0000256" key="1">
    <source>
        <dbReference type="SAM" id="Coils"/>
    </source>
</evidence>
<keyword evidence="6" id="KW-1185">Reference proteome</keyword>
<evidence type="ECO:0000259" key="2">
    <source>
        <dbReference type="Pfam" id="PF05382"/>
    </source>
</evidence>
<protein>
    <submittedName>
        <fullName evidence="4">Uncharacterized protein</fullName>
    </submittedName>
</protein>
<dbReference type="InterPro" id="IPR031898">
    <property type="entry name" value="ZoocinA_TRD"/>
</dbReference>
<dbReference type="EMBL" id="NGMM01000001">
    <property type="protein sequence ID" value="OTP19153.1"/>
    <property type="molecule type" value="Genomic_DNA"/>
</dbReference>
<proteinExistence type="predicted"/>
<evidence type="ECO:0000259" key="3">
    <source>
        <dbReference type="Pfam" id="PF16775"/>
    </source>
</evidence>
<reference evidence="4" key="1">
    <citation type="submission" date="2017-05" db="EMBL/GenBank/DDBJ databases">
        <title>The Genome Sequence of Enterococcus sp. 9E7_DIV0242.</title>
        <authorList>
            <consortium name="The Broad Institute Genomics Platform"/>
            <consortium name="The Broad Institute Genomic Center for Infectious Diseases"/>
            <person name="Earl A."/>
            <person name="Manson A."/>
            <person name="Schwartman J."/>
            <person name="Gilmore M."/>
            <person name="Abouelleil A."/>
            <person name="Cao P."/>
            <person name="Chapman S."/>
            <person name="Cusick C."/>
            <person name="Shea T."/>
            <person name="Young S."/>
            <person name="Neafsey D."/>
            <person name="Nusbaum C."/>
            <person name="Birren B."/>
        </authorList>
    </citation>
    <scope>NUCLEOTIDE SEQUENCE [LARGE SCALE GENOMIC DNA]</scope>
    <source>
        <strain evidence="4">9E7_DIV0242</strain>
    </source>
</reference>
<reference evidence="5" key="3">
    <citation type="submission" date="2024-03" db="EMBL/GenBank/DDBJ databases">
        <title>The Genome Sequence of Enterococcus sp. DIV0242b.</title>
        <authorList>
            <consortium name="The Broad Institute Genomics Platform"/>
            <consortium name="The Broad Institute Microbial Omics Core"/>
            <consortium name="The Broad Institute Genomic Center for Infectious Diseases"/>
            <person name="Earl A."/>
            <person name="Manson A."/>
            <person name="Gilmore M."/>
            <person name="Schwartman J."/>
            <person name="Shea T."/>
            <person name="Abouelleil A."/>
            <person name="Cao P."/>
            <person name="Chapman S."/>
            <person name="Cusick C."/>
            <person name="Young S."/>
            <person name="Neafsey D."/>
            <person name="Nusbaum C."/>
            <person name="Birren B."/>
        </authorList>
    </citation>
    <scope>NUCLEOTIDE SEQUENCE</scope>
    <source>
        <strain evidence="5">9E7_DIV0242</strain>
    </source>
</reference>
<evidence type="ECO:0000313" key="5">
    <source>
        <dbReference type="EMBL" id="WYJ89237.1"/>
    </source>
</evidence>
<accession>A0A242KDB1</accession>
<name>A0A242KDB1_9ENTE</name>
<dbReference type="Gene3D" id="2.40.50.670">
    <property type="match status" value="1"/>
</dbReference>
<dbReference type="Proteomes" id="UP000195141">
    <property type="component" value="Chromosome"/>
</dbReference>
<feature type="coiled-coil region" evidence="1">
    <location>
        <begin position="53"/>
        <end position="80"/>
    </location>
</feature>
<reference evidence="5" key="2">
    <citation type="submission" date="2017-05" db="EMBL/GenBank/DDBJ databases">
        <authorList>
            <consortium name="The Broad Institute Genomics Platform"/>
            <consortium name="The Broad Institute Genomic Center for Infectious Diseases"/>
            <person name="Earl A."/>
            <person name="Manson A."/>
            <person name="Schwartman J."/>
            <person name="Gilmore M."/>
            <person name="Abouelleil A."/>
            <person name="Cao P."/>
            <person name="Chapman S."/>
            <person name="Cusick C."/>
            <person name="Shea T."/>
            <person name="Young S."/>
            <person name="Neafsey D."/>
            <person name="Nusbaum C."/>
            <person name="Birren B."/>
        </authorList>
    </citation>
    <scope>NUCLEOTIDE SEQUENCE</scope>
    <source>
        <strain evidence="5">9E7_DIV0242</strain>
    </source>
</reference>
<keyword evidence="1" id="KW-0175">Coiled coil</keyword>
<dbReference type="EMBL" id="CP147247">
    <property type="protein sequence ID" value="WYJ89237.1"/>
    <property type="molecule type" value="Genomic_DNA"/>
</dbReference>
<organism evidence="4">
    <name type="scientific">Candidatus Enterococcus clewellii</name>
    <dbReference type="NCBI Taxonomy" id="1834193"/>
    <lineage>
        <taxon>Bacteria</taxon>
        <taxon>Bacillati</taxon>
        <taxon>Bacillota</taxon>
        <taxon>Bacilli</taxon>
        <taxon>Lactobacillales</taxon>
        <taxon>Enterococcaceae</taxon>
        <taxon>Enterococcus</taxon>
    </lineage>
</organism>
<dbReference type="InterPro" id="IPR008044">
    <property type="entry name" value="Phage_lysin"/>
</dbReference>
<dbReference type="OrthoDB" id="2137849at2"/>
<feature type="domain" description="Lytic exoenzyme target recognition" evidence="3">
    <location>
        <begin position="299"/>
        <end position="403"/>
    </location>
</feature>
<evidence type="ECO:0000313" key="6">
    <source>
        <dbReference type="Proteomes" id="UP000195141"/>
    </source>
</evidence>
<evidence type="ECO:0000313" key="4">
    <source>
        <dbReference type="EMBL" id="OTP19153.1"/>
    </source>
</evidence>
<dbReference type="InterPro" id="IPR038263">
    <property type="entry name" value="Lytic_exo_TRD_sf"/>
</dbReference>
<feature type="domain" description="Bacteriophage lysin" evidence="2">
    <location>
        <begin position="237"/>
        <end position="276"/>
    </location>
</feature>
<sequence length="404" mass="44482">MASGNESDVVLNFRMDGQVEYAKTVKQINNEMNLAAAEYKRHVSAMDSDATATEKLRATKEKLEKQLGLAERRTALLREEYEKSVRETGEYSEQSQKLYKQLLNSETGENKLRSALEQTNEALQEQGNLSVDTAEKLQKIEDAGEKVKGVGEKLSILSAGIVGIGAASLAAFSEVDEALDTIIVKTGATGEQADRLAESFENVAGNTHLELQTVGEAIGEVNTQFGFMDEKLESATDLIIHCNFGYNGITINDHDVIWGFNRKPVVTIYRYSGSGEANINGGETNTNVLPNIPNTKGNKVYRVDDLQFVNGIWQVCCNNLVPVEFDWTDNGIACGDITLTDAKGNITANQITSKGSYFIIPEINVNNVGETQKGSGNYYWLPVQFRNGGRVWLSAWDKKHLIYG</sequence>
<dbReference type="Pfam" id="PF16775">
    <property type="entry name" value="ZoocinA_TRD"/>
    <property type="match status" value="1"/>
</dbReference>